<feature type="coiled-coil region" evidence="1">
    <location>
        <begin position="32"/>
        <end position="68"/>
    </location>
</feature>
<feature type="transmembrane region" description="Helical" evidence="2">
    <location>
        <begin position="6"/>
        <end position="29"/>
    </location>
</feature>
<keyword evidence="2" id="KW-1133">Transmembrane helix</keyword>
<reference evidence="4" key="1">
    <citation type="submission" date="2016-10" db="EMBL/GenBank/DDBJ databases">
        <authorList>
            <person name="Varghese N."/>
        </authorList>
    </citation>
    <scope>NUCLEOTIDE SEQUENCE [LARGE SCALE GENOMIC DNA]</scope>
    <source>
        <strain evidence="4">DSM 21843</strain>
    </source>
</reference>
<keyword evidence="2" id="KW-0812">Transmembrane</keyword>
<evidence type="ECO:0000256" key="2">
    <source>
        <dbReference type="SAM" id="Phobius"/>
    </source>
</evidence>
<organism evidence="3 4">
    <name type="scientific">Denitrobacterium detoxificans</name>
    <dbReference type="NCBI Taxonomy" id="79604"/>
    <lineage>
        <taxon>Bacteria</taxon>
        <taxon>Bacillati</taxon>
        <taxon>Actinomycetota</taxon>
        <taxon>Coriobacteriia</taxon>
        <taxon>Eggerthellales</taxon>
        <taxon>Eggerthellaceae</taxon>
        <taxon>Denitrobacterium</taxon>
    </lineage>
</organism>
<evidence type="ECO:0000313" key="4">
    <source>
        <dbReference type="Proteomes" id="UP000182975"/>
    </source>
</evidence>
<gene>
    <name evidence="3" type="ORF">SAMN02910314_01999</name>
</gene>
<keyword evidence="4" id="KW-1185">Reference proteome</keyword>
<dbReference type="STRING" id="79604.AAY81_04910"/>
<dbReference type="RefSeq" id="WP_066662115.1">
    <property type="nucleotide sequence ID" value="NZ_CP011402.1"/>
</dbReference>
<sequence>MMEMVNQVFFAILCSALAISFFYVALWMTDTIRKLEREKKMLQLELRLSDAQVRIADEEIEKLKQRQEDGERGTR</sequence>
<proteinExistence type="predicted"/>
<dbReference type="EMBL" id="FOEC01000026">
    <property type="protein sequence ID" value="SEP04051.1"/>
    <property type="molecule type" value="Genomic_DNA"/>
</dbReference>
<protein>
    <submittedName>
        <fullName evidence="3">Uncharacterized protein</fullName>
    </submittedName>
</protein>
<evidence type="ECO:0000313" key="3">
    <source>
        <dbReference type="EMBL" id="SEP04051.1"/>
    </source>
</evidence>
<dbReference type="KEGG" id="ddt:AAY81_04910"/>
<dbReference type="Proteomes" id="UP000182975">
    <property type="component" value="Unassembled WGS sequence"/>
</dbReference>
<keyword evidence="1" id="KW-0175">Coiled coil</keyword>
<keyword evidence="2" id="KW-0472">Membrane</keyword>
<dbReference type="AlphaFoldDB" id="A0A172RY74"/>
<accession>A0A172RY74</accession>
<name>A0A172RY74_9ACTN</name>
<evidence type="ECO:0000256" key="1">
    <source>
        <dbReference type="SAM" id="Coils"/>
    </source>
</evidence>